<dbReference type="Proteomes" id="UP001229421">
    <property type="component" value="Unassembled WGS sequence"/>
</dbReference>
<dbReference type="EMBL" id="JAUHHV010000001">
    <property type="protein sequence ID" value="KAK1438014.1"/>
    <property type="molecule type" value="Genomic_DNA"/>
</dbReference>
<dbReference type="AlphaFoldDB" id="A0AAD8L900"/>
<proteinExistence type="predicted"/>
<keyword evidence="2" id="KW-1185">Reference proteome</keyword>
<comment type="caution">
    <text evidence="1">The sequence shown here is derived from an EMBL/GenBank/DDBJ whole genome shotgun (WGS) entry which is preliminary data.</text>
</comment>
<gene>
    <name evidence="1" type="ORF">QVD17_03815</name>
</gene>
<sequence length="72" mass="8052">MHTQKFPQNAPIFLSLITNNSLPISSSSSSSNQNQNHFIIKSSQSPTNIYPQQLKQLLSLFNSFSQLIARST</sequence>
<evidence type="ECO:0000313" key="2">
    <source>
        <dbReference type="Proteomes" id="UP001229421"/>
    </source>
</evidence>
<name>A0AAD8L900_TARER</name>
<accession>A0AAD8L900</accession>
<protein>
    <submittedName>
        <fullName evidence="1">Uncharacterized protein</fullName>
    </submittedName>
</protein>
<evidence type="ECO:0000313" key="1">
    <source>
        <dbReference type="EMBL" id="KAK1438014.1"/>
    </source>
</evidence>
<organism evidence="1 2">
    <name type="scientific">Tagetes erecta</name>
    <name type="common">African marigold</name>
    <dbReference type="NCBI Taxonomy" id="13708"/>
    <lineage>
        <taxon>Eukaryota</taxon>
        <taxon>Viridiplantae</taxon>
        <taxon>Streptophyta</taxon>
        <taxon>Embryophyta</taxon>
        <taxon>Tracheophyta</taxon>
        <taxon>Spermatophyta</taxon>
        <taxon>Magnoliopsida</taxon>
        <taxon>eudicotyledons</taxon>
        <taxon>Gunneridae</taxon>
        <taxon>Pentapetalae</taxon>
        <taxon>asterids</taxon>
        <taxon>campanulids</taxon>
        <taxon>Asterales</taxon>
        <taxon>Asteraceae</taxon>
        <taxon>Asteroideae</taxon>
        <taxon>Heliantheae alliance</taxon>
        <taxon>Tageteae</taxon>
        <taxon>Tagetes</taxon>
    </lineage>
</organism>
<reference evidence="1" key="1">
    <citation type="journal article" date="2023" name="bioRxiv">
        <title>Improved chromosome-level genome assembly for marigold (Tagetes erecta).</title>
        <authorList>
            <person name="Jiang F."/>
            <person name="Yuan L."/>
            <person name="Wang S."/>
            <person name="Wang H."/>
            <person name="Xu D."/>
            <person name="Wang A."/>
            <person name="Fan W."/>
        </authorList>
    </citation>
    <scope>NUCLEOTIDE SEQUENCE</scope>
    <source>
        <strain evidence="1">WSJ</strain>
        <tissue evidence="1">Leaf</tissue>
    </source>
</reference>